<accession>A0ABP0TDC7</accession>
<reference evidence="2" key="1">
    <citation type="submission" date="2024-02" db="EMBL/GenBank/DDBJ databases">
        <authorList>
            <consortium name="ELIXIR-Norway"/>
            <consortium name="Elixir Norway"/>
        </authorList>
    </citation>
    <scope>NUCLEOTIDE SEQUENCE</scope>
</reference>
<gene>
    <name evidence="2" type="ORF">CSSPTR1EN2_LOCUS2104</name>
</gene>
<keyword evidence="1" id="KW-0472">Membrane</keyword>
<keyword evidence="3" id="KW-1185">Reference proteome</keyword>
<protein>
    <submittedName>
        <fullName evidence="2">Uncharacterized protein</fullName>
    </submittedName>
</protein>
<feature type="transmembrane region" description="Helical" evidence="1">
    <location>
        <begin position="6"/>
        <end position="24"/>
    </location>
</feature>
<evidence type="ECO:0000256" key="1">
    <source>
        <dbReference type="SAM" id="Phobius"/>
    </source>
</evidence>
<evidence type="ECO:0000313" key="2">
    <source>
        <dbReference type="EMBL" id="CAK9193594.1"/>
    </source>
</evidence>
<evidence type="ECO:0000313" key="3">
    <source>
        <dbReference type="Proteomes" id="UP001497512"/>
    </source>
</evidence>
<keyword evidence="1" id="KW-0812">Transmembrane</keyword>
<keyword evidence="1" id="KW-1133">Transmembrane helix</keyword>
<dbReference type="EMBL" id="OZ019902">
    <property type="protein sequence ID" value="CAK9193594.1"/>
    <property type="molecule type" value="Genomic_DNA"/>
</dbReference>
<dbReference type="Proteomes" id="UP001497512">
    <property type="component" value="Chromosome 10"/>
</dbReference>
<name>A0ABP0TDC7_9BRYO</name>
<proteinExistence type="predicted"/>
<sequence>MLVYVVEFGCVCIYFVFLDMKLVVEDNATLMKRWKASQVDPKERSIRMQERIRRWWKIVWVQRLFV</sequence>
<organism evidence="2 3">
    <name type="scientific">Sphagnum troendelagicum</name>
    <dbReference type="NCBI Taxonomy" id="128251"/>
    <lineage>
        <taxon>Eukaryota</taxon>
        <taxon>Viridiplantae</taxon>
        <taxon>Streptophyta</taxon>
        <taxon>Embryophyta</taxon>
        <taxon>Bryophyta</taxon>
        <taxon>Sphagnophytina</taxon>
        <taxon>Sphagnopsida</taxon>
        <taxon>Sphagnales</taxon>
        <taxon>Sphagnaceae</taxon>
        <taxon>Sphagnum</taxon>
    </lineage>
</organism>